<dbReference type="InterPro" id="IPR012341">
    <property type="entry name" value="6hp_glycosidase-like_sf"/>
</dbReference>
<dbReference type="InterPro" id="IPR008928">
    <property type="entry name" value="6-hairpin_glycosidase_sf"/>
</dbReference>
<name>A0A7C8JSD9_ORBOL</name>
<dbReference type="PANTHER" id="PTHR33886">
    <property type="entry name" value="UNSATURATED RHAMNOGALACTURONAN HYDROLASE (EUROFUNG)"/>
    <property type="match status" value="1"/>
</dbReference>
<dbReference type="GO" id="GO:0005975">
    <property type="term" value="P:carbohydrate metabolic process"/>
    <property type="evidence" value="ECO:0007669"/>
    <property type="project" value="InterPro"/>
</dbReference>
<evidence type="ECO:0000313" key="3">
    <source>
        <dbReference type="EMBL" id="KAF3135847.1"/>
    </source>
</evidence>
<dbReference type="InterPro" id="IPR052043">
    <property type="entry name" value="PolySaccharide_Degr_Enz"/>
</dbReference>
<comment type="caution">
    <text evidence="3">The sequence shown here is derived from an EMBL/GenBank/DDBJ whole genome shotgun (WGS) entry which is preliminary data.</text>
</comment>
<evidence type="ECO:0000256" key="1">
    <source>
        <dbReference type="ARBA" id="ARBA00022801"/>
    </source>
</evidence>
<keyword evidence="2" id="KW-0812">Transmembrane</keyword>
<dbReference type="AlphaFoldDB" id="A0A7C8JSD9"/>
<evidence type="ECO:0000313" key="4">
    <source>
        <dbReference type="Proteomes" id="UP000480548"/>
    </source>
</evidence>
<keyword evidence="2" id="KW-0472">Membrane</keyword>
<evidence type="ECO:0008006" key="5">
    <source>
        <dbReference type="Google" id="ProtNLM"/>
    </source>
</evidence>
<dbReference type="Gene3D" id="1.50.10.10">
    <property type="match status" value="1"/>
</dbReference>
<dbReference type="GO" id="GO:0016787">
    <property type="term" value="F:hydrolase activity"/>
    <property type="evidence" value="ECO:0007669"/>
    <property type="project" value="UniProtKB-KW"/>
</dbReference>
<protein>
    <recommendedName>
        <fullName evidence="5">Glycoside hydrolase family 88 protein</fullName>
    </recommendedName>
</protein>
<keyword evidence="2" id="KW-1133">Transmembrane helix</keyword>
<gene>
    <name evidence="3" type="ORF">TWF703_005943</name>
</gene>
<dbReference type="SUPFAM" id="SSF48208">
    <property type="entry name" value="Six-hairpin glycosidases"/>
    <property type="match status" value="1"/>
</dbReference>
<dbReference type="PANTHER" id="PTHR33886:SF8">
    <property type="entry name" value="UNSATURATED RHAMNOGALACTURONAN HYDROLASE (EUROFUNG)"/>
    <property type="match status" value="1"/>
</dbReference>
<dbReference type="Pfam" id="PF07470">
    <property type="entry name" value="Glyco_hydro_88"/>
    <property type="match status" value="1"/>
</dbReference>
<dbReference type="InterPro" id="IPR010905">
    <property type="entry name" value="Glyco_hydro_88"/>
</dbReference>
<feature type="transmembrane region" description="Helical" evidence="2">
    <location>
        <begin position="51"/>
        <end position="73"/>
    </location>
</feature>
<reference evidence="3 4" key="1">
    <citation type="submission" date="2019-06" db="EMBL/GenBank/DDBJ databases">
        <authorList>
            <person name="Palmer J.M."/>
        </authorList>
    </citation>
    <scope>NUCLEOTIDE SEQUENCE [LARGE SCALE GENOMIC DNA]</scope>
    <source>
        <strain evidence="3 4">TWF703</strain>
    </source>
</reference>
<sequence>MPCNFLDAGHTVKLDDATKKYQMAESGSKGLGEATRETSPAGWKAWVFGKIWYIVTTVTLFLITTIILLVYFLRFHRRTAPTASRPNFCPTNISASIQLANDFWQTVYPTPPLGPDALSWEDGTYFSGNLAAYTATGIDRYYTYAVDWATSNSFSFAPRPPNNEADYLCIGYGYIILYLLDPNRPANYIHSIETVILNQTNSPRVDLWTWVDALHMAMPQFAHLSLIRNNPRYLDKMYALFNYTKREVGGSGLWDPSKNLWWRDKSFIGQNVYWSRGNGWAIAALAKVLDVLPRSDAHYQEYVSTLQEMGTALAATQQDDGYWYVNLGNSTDYPGPESSGTLFFIYGITWGINQGFFDAATYGPIIAKAWNSIIDSALAPNGRLMYVQGPGFKPASKQPVTTNSTYDFGVGAFLLAGSELVKLCGK</sequence>
<proteinExistence type="predicted"/>
<evidence type="ECO:0000256" key="2">
    <source>
        <dbReference type="SAM" id="Phobius"/>
    </source>
</evidence>
<dbReference type="EMBL" id="WIQZ01000031">
    <property type="protein sequence ID" value="KAF3135847.1"/>
    <property type="molecule type" value="Genomic_DNA"/>
</dbReference>
<keyword evidence="1" id="KW-0378">Hydrolase</keyword>
<accession>A0A7C8JSD9</accession>
<organism evidence="3 4">
    <name type="scientific">Orbilia oligospora</name>
    <name type="common">Nematode-trapping fungus</name>
    <name type="synonym">Arthrobotrys oligospora</name>
    <dbReference type="NCBI Taxonomy" id="2813651"/>
    <lineage>
        <taxon>Eukaryota</taxon>
        <taxon>Fungi</taxon>
        <taxon>Dikarya</taxon>
        <taxon>Ascomycota</taxon>
        <taxon>Pezizomycotina</taxon>
        <taxon>Orbiliomycetes</taxon>
        <taxon>Orbiliales</taxon>
        <taxon>Orbiliaceae</taxon>
        <taxon>Orbilia</taxon>
    </lineage>
</organism>
<dbReference type="Proteomes" id="UP000480548">
    <property type="component" value="Unassembled WGS sequence"/>
</dbReference>